<evidence type="ECO:0000259" key="7">
    <source>
        <dbReference type="PROSITE" id="PS50066"/>
    </source>
</evidence>
<dbReference type="PRINTS" id="PR00404">
    <property type="entry name" value="MADSDOMAIN"/>
</dbReference>
<evidence type="ECO:0000256" key="5">
    <source>
        <dbReference type="ARBA" id="ARBA00023242"/>
    </source>
</evidence>
<evidence type="ECO:0000259" key="8">
    <source>
        <dbReference type="PROSITE" id="PS51297"/>
    </source>
</evidence>
<dbReference type="PROSITE" id="PS51297">
    <property type="entry name" value="K_BOX"/>
    <property type="match status" value="1"/>
</dbReference>
<keyword evidence="6" id="KW-0175">Coiled coil</keyword>
<feature type="domain" description="K-box" evidence="8">
    <location>
        <begin position="87"/>
        <end position="177"/>
    </location>
</feature>
<organism evidence="9 10">
    <name type="scientific">Brassica cretica</name>
    <name type="common">Mustard</name>
    <dbReference type="NCBI Taxonomy" id="69181"/>
    <lineage>
        <taxon>Eukaryota</taxon>
        <taxon>Viridiplantae</taxon>
        <taxon>Streptophyta</taxon>
        <taxon>Embryophyta</taxon>
        <taxon>Tracheophyta</taxon>
        <taxon>Spermatophyta</taxon>
        <taxon>Magnoliopsida</taxon>
        <taxon>eudicotyledons</taxon>
        <taxon>Gunneridae</taxon>
        <taxon>Pentapetalae</taxon>
        <taxon>rosids</taxon>
        <taxon>malvids</taxon>
        <taxon>Brassicales</taxon>
        <taxon>Brassicaceae</taxon>
        <taxon>Brassiceae</taxon>
        <taxon>Brassica</taxon>
    </lineage>
</organism>
<dbReference type="PROSITE" id="PS00350">
    <property type="entry name" value="MADS_BOX_1"/>
    <property type="match status" value="1"/>
</dbReference>
<evidence type="ECO:0000313" key="9">
    <source>
        <dbReference type="EMBL" id="KAF3532633.1"/>
    </source>
</evidence>
<dbReference type="InterPro" id="IPR002100">
    <property type="entry name" value="TF_MADSbox"/>
</dbReference>
<dbReference type="Proteomes" id="UP000266723">
    <property type="component" value="Unassembled WGS sequence"/>
</dbReference>
<keyword evidence="2" id="KW-0805">Transcription regulation</keyword>
<name>A0ABQ7BJA6_BRACR</name>
<dbReference type="Pfam" id="PF01486">
    <property type="entry name" value="K-box"/>
    <property type="match status" value="1"/>
</dbReference>
<dbReference type="InterPro" id="IPR002487">
    <property type="entry name" value="TF_Kbox"/>
</dbReference>
<dbReference type="InterPro" id="IPR050142">
    <property type="entry name" value="MADS-box/MEF2_TF"/>
</dbReference>
<dbReference type="CDD" id="cd00265">
    <property type="entry name" value="MADS_MEF2_like"/>
    <property type="match status" value="1"/>
</dbReference>
<dbReference type="PANTHER" id="PTHR48019">
    <property type="entry name" value="SERUM RESPONSE FACTOR HOMOLOG"/>
    <property type="match status" value="1"/>
</dbReference>
<dbReference type="SUPFAM" id="SSF55455">
    <property type="entry name" value="SRF-like"/>
    <property type="match status" value="1"/>
</dbReference>
<sequence>MAREKIRIKKIDNLTARQVTFSKRRRGIIKKANELSILCDADIALIIFSATGKLFEFSSSSMRDILGRYNLHASNINKMMGPPSPYHQLENCNLSRLSKEVEDKAKQLRQMRGEDLEGLNLEELQRLEKSLESGLSRVSEKKGECVMSQISSLEKRGSELVDENRRLREQLVTLEMAKTMALKEAVETESATTNVSSYDSGAPIEDDFSDTSLKLGKRLKTPEIEYTCVCLPPPPLTELQVSTPLSSYPDIWIALP</sequence>
<feature type="domain" description="MADS-box" evidence="7">
    <location>
        <begin position="1"/>
        <end position="61"/>
    </location>
</feature>
<evidence type="ECO:0000256" key="6">
    <source>
        <dbReference type="SAM" id="Coils"/>
    </source>
</evidence>
<dbReference type="InterPro" id="IPR033896">
    <property type="entry name" value="MEF2-like_N"/>
</dbReference>
<keyword evidence="5" id="KW-0539">Nucleus</keyword>
<evidence type="ECO:0000256" key="2">
    <source>
        <dbReference type="ARBA" id="ARBA00023015"/>
    </source>
</evidence>
<comment type="subcellular location">
    <subcellularLocation>
        <location evidence="1">Nucleus</location>
    </subcellularLocation>
</comment>
<reference evidence="9 10" key="1">
    <citation type="journal article" date="2020" name="BMC Genomics">
        <title>Intraspecific diversification of the crop wild relative Brassica cretica Lam. using demographic model selection.</title>
        <authorList>
            <person name="Kioukis A."/>
            <person name="Michalopoulou V.A."/>
            <person name="Briers L."/>
            <person name="Pirintsos S."/>
            <person name="Studholme D.J."/>
            <person name="Pavlidis P."/>
            <person name="Sarris P.F."/>
        </authorList>
    </citation>
    <scope>NUCLEOTIDE SEQUENCE [LARGE SCALE GENOMIC DNA]</scope>
    <source>
        <strain evidence="10">cv. PFS-1207/04</strain>
    </source>
</reference>
<evidence type="ECO:0000256" key="4">
    <source>
        <dbReference type="ARBA" id="ARBA00023163"/>
    </source>
</evidence>
<evidence type="ECO:0008006" key="11">
    <source>
        <dbReference type="Google" id="ProtNLM"/>
    </source>
</evidence>
<protein>
    <recommendedName>
        <fullName evidence="11">MADS-box protein AGL24</fullName>
    </recommendedName>
</protein>
<accession>A0ABQ7BJA6</accession>
<dbReference type="SMART" id="SM00432">
    <property type="entry name" value="MADS"/>
    <property type="match status" value="1"/>
</dbReference>
<feature type="coiled-coil region" evidence="6">
    <location>
        <begin position="94"/>
        <end position="170"/>
    </location>
</feature>
<dbReference type="EMBL" id="QGKV02001507">
    <property type="protein sequence ID" value="KAF3532633.1"/>
    <property type="molecule type" value="Genomic_DNA"/>
</dbReference>
<keyword evidence="10" id="KW-1185">Reference proteome</keyword>
<evidence type="ECO:0000256" key="1">
    <source>
        <dbReference type="ARBA" id="ARBA00004123"/>
    </source>
</evidence>
<dbReference type="Pfam" id="PF00319">
    <property type="entry name" value="SRF-TF"/>
    <property type="match status" value="1"/>
</dbReference>
<gene>
    <name evidence="9" type="ORF">DY000_02038196</name>
</gene>
<keyword evidence="3" id="KW-0238">DNA-binding</keyword>
<evidence type="ECO:0000256" key="3">
    <source>
        <dbReference type="ARBA" id="ARBA00023125"/>
    </source>
</evidence>
<dbReference type="Gene3D" id="3.40.1810.10">
    <property type="entry name" value="Transcription factor, MADS-box"/>
    <property type="match status" value="1"/>
</dbReference>
<proteinExistence type="predicted"/>
<keyword evidence="4" id="KW-0804">Transcription</keyword>
<evidence type="ECO:0000313" key="10">
    <source>
        <dbReference type="Proteomes" id="UP000266723"/>
    </source>
</evidence>
<dbReference type="InterPro" id="IPR036879">
    <property type="entry name" value="TF_MADSbox_sf"/>
</dbReference>
<comment type="caution">
    <text evidence="9">The sequence shown here is derived from an EMBL/GenBank/DDBJ whole genome shotgun (WGS) entry which is preliminary data.</text>
</comment>
<dbReference type="PROSITE" id="PS50066">
    <property type="entry name" value="MADS_BOX_2"/>
    <property type="match status" value="1"/>
</dbReference>